<dbReference type="AlphaFoldDB" id="A0A1C5JXT3"/>
<accession>A0A1C5JXT3</accession>
<protein>
    <submittedName>
        <fullName evidence="8">Cytochrome d oxidase, subunit II (CydB)</fullName>
    </submittedName>
</protein>
<comment type="subcellular location">
    <subcellularLocation>
        <location evidence="1">Cell membrane</location>
        <topology evidence="1">Multi-pass membrane protein</topology>
    </subcellularLocation>
</comment>
<dbReference type="GO" id="GO:0070069">
    <property type="term" value="C:cytochrome complex"/>
    <property type="evidence" value="ECO:0007669"/>
    <property type="project" value="TreeGrafter"/>
</dbReference>
<feature type="transmembrane region" description="Helical" evidence="7">
    <location>
        <begin position="191"/>
        <end position="212"/>
    </location>
</feature>
<feature type="transmembrane region" description="Helical" evidence="7">
    <location>
        <begin position="79"/>
        <end position="99"/>
    </location>
</feature>
<gene>
    <name evidence="8" type="ORF">GA0070609_5099</name>
</gene>
<dbReference type="GO" id="GO:0016682">
    <property type="term" value="F:oxidoreductase activity, acting on diphenols and related substances as donors, oxygen as acceptor"/>
    <property type="evidence" value="ECO:0007669"/>
    <property type="project" value="TreeGrafter"/>
</dbReference>
<comment type="similarity">
    <text evidence="2">Belongs to the cytochrome ubiquinol oxidase subunit 2 family.</text>
</comment>
<dbReference type="PANTHER" id="PTHR43141:SF4">
    <property type="entry name" value="CYTOCHROME BD2 SUBUNIT II"/>
    <property type="match status" value="1"/>
</dbReference>
<dbReference type="Proteomes" id="UP000198217">
    <property type="component" value="Chromosome I"/>
</dbReference>
<keyword evidence="6 7" id="KW-0472">Membrane</keyword>
<dbReference type="InterPro" id="IPR003317">
    <property type="entry name" value="Cyt-d_oxidase_su2"/>
</dbReference>
<organism evidence="8 9">
    <name type="scientific">Micromonospora echinaurantiaca</name>
    <dbReference type="NCBI Taxonomy" id="47857"/>
    <lineage>
        <taxon>Bacteria</taxon>
        <taxon>Bacillati</taxon>
        <taxon>Actinomycetota</taxon>
        <taxon>Actinomycetes</taxon>
        <taxon>Micromonosporales</taxon>
        <taxon>Micromonosporaceae</taxon>
        <taxon>Micromonospora</taxon>
    </lineage>
</organism>
<dbReference type="NCBIfam" id="TIGR00203">
    <property type="entry name" value="cydB"/>
    <property type="match status" value="1"/>
</dbReference>
<sequence>MELAWYALLGLFFATYLVLGGYDYGVGLLLARGTDPARRRAALNAVGPFFLGNEVWLVAAVGILFGAFPMLEGELLSGFYPAVVGALVGVILVTAGVQLRSRPSGERSRAGWDRVVVIGSLLAALGWGALLAGLLQGVPLHADGHVAGVTHLFTPFVAAAGLAVLALVAAHGATFLTLRLPAADAEATGRLARRLVPVALAAVGAATVLGLLSERVRDTVQRPVAGLLAPVLLAGALLLARAALARRRPGLAFAATGTALAALVALVGAALWPYALVSTVDPGASLTVADAAASDPTLRLLGWLTVPLLPALLGFQLMCWWVFRGRTDGRAPVYW</sequence>
<evidence type="ECO:0000256" key="4">
    <source>
        <dbReference type="ARBA" id="ARBA00022692"/>
    </source>
</evidence>
<feature type="transmembrane region" description="Helical" evidence="7">
    <location>
        <begin position="155"/>
        <end position="179"/>
    </location>
</feature>
<feature type="transmembrane region" description="Helical" evidence="7">
    <location>
        <begin position="111"/>
        <end position="135"/>
    </location>
</feature>
<feature type="transmembrane region" description="Helical" evidence="7">
    <location>
        <begin position="42"/>
        <end position="67"/>
    </location>
</feature>
<dbReference type="Pfam" id="PF02322">
    <property type="entry name" value="Cyt_bd_oxida_II"/>
    <property type="match status" value="1"/>
</dbReference>
<evidence type="ECO:0000256" key="6">
    <source>
        <dbReference type="ARBA" id="ARBA00023136"/>
    </source>
</evidence>
<evidence type="ECO:0000256" key="1">
    <source>
        <dbReference type="ARBA" id="ARBA00004651"/>
    </source>
</evidence>
<evidence type="ECO:0000256" key="3">
    <source>
        <dbReference type="ARBA" id="ARBA00022475"/>
    </source>
</evidence>
<dbReference type="PANTHER" id="PTHR43141">
    <property type="entry name" value="CYTOCHROME BD2 SUBUNIT II"/>
    <property type="match status" value="1"/>
</dbReference>
<dbReference type="GO" id="GO:0019646">
    <property type="term" value="P:aerobic electron transport chain"/>
    <property type="evidence" value="ECO:0007669"/>
    <property type="project" value="TreeGrafter"/>
</dbReference>
<dbReference type="EMBL" id="LT607750">
    <property type="protein sequence ID" value="SCG75298.1"/>
    <property type="molecule type" value="Genomic_DNA"/>
</dbReference>
<name>A0A1C5JXT3_9ACTN</name>
<dbReference type="GO" id="GO:0005886">
    <property type="term" value="C:plasma membrane"/>
    <property type="evidence" value="ECO:0007669"/>
    <property type="project" value="UniProtKB-SubCell"/>
</dbReference>
<feature type="transmembrane region" description="Helical" evidence="7">
    <location>
        <begin position="300"/>
        <end position="323"/>
    </location>
</feature>
<evidence type="ECO:0000256" key="2">
    <source>
        <dbReference type="ARBA" id="ARBA00007543"/>
    </source>
</evidence>
<keyword evidence="3" id="KW-1003">Cell membrane</keyword>
<evidence type="ECO:0000256" key="7">
    <source>
        <dbReference type="SAM" id="Phobius"/>
    </source>
</evidence>
<keyword evidence="4 7" id="KW-0812">Transmembrane</keyword>
<dbReference type="RefSeq" id="WP_088996072.1">
    <property type="nucleotide sequence ID" value="NZ_LT607750.1"/>
</dbReference>
<feature type="transmembrane region" description="Helical" evidence="7">
    <location>
        <begin position="251"/>
        <end position="275"/>
    </location>
</feature>
<evidence type="ECO:0000313" key="9">
    <source>
        <dbReference type="Proteomes" id="UP000198217"/>
    </source>
</evidence>
<evidence type="ECO:0000256" key="5">
    <source>
        <dbReference type="ARBA" id="ARBA00022989"/>
    </source>
</evidence>
<keyword evidence="9" id="KW-1185">Reference proteome</keyword>
<dbReference type="GO" id="GO:0009055">
    <property type="term" value="F:electron transfer activity"/>
    <property type="evidence" value="ECO:0007669"/>
    <property type="project" value="TreeGrafter"/>
</dbReference>
<evidence type="ECO:0000313" key="8">
    <source>
        <dbReference type="EMBL" id="SCG75298.1"/>
    </source>
</evidence>
<feature type="transmembrane region" description="Helical" evidence="7">
    <location>
        <begin position="224"/>
        <end position="244"/>
    </location>
</feature>
<reference evidence="8 9" key="1">
    <citation type="submission" date="2016-06" db="EMBL/GenBank/DDBJ databases">
        <authorList>
            <person name="Kjaerup R.B."/>
            <person name="Dalgaard T.S."/>
            <person name="Juul-Madsen H.R."/>
        </authorList>
    </citation>
    <scope>NUCLEOTIDE SEQUENCE [LARGE SCALE GENOMIC DNA]</scope>
    <source>
        <strain evidence="8 9">DSM 43904</strain>
    </source>
</reference>
<proteinExistence type="inferred from homology"/>
<feature type="transmembrane region" description="Helical" evidence="7">
    <location>
        <begin position="6"/>
        <end position="30"/>
    </location>
</feature>
<keyword evidence="5 7" id="KW-1133">Transmembrane helix</keyword>